<dbReference type="GO" id="GO:0020037">
    <property type="term" value="F:heme binding"/>
    <property type="evidence" value="ECO:0007669"/>
    <property type="project" value="InterPro"/>
</dbReference>
<keyword evidence="3 6" id="KW-0349">Heme</keyword>
<keyword evidence="5 6" id="KW-0408">Iron</keyword>
<dbReference type="PRINTS" id="PR00463">
    <property type="entry name" value="EP450I"/>
</dbReference>
<dbReference type="GO" id="GO:0005506">
    <property type="term" value="F:iron ion binding"/>
    <property type="evidence" value="ECO:0007669"/>
    <property type="project" value="InterPro"/>
</dbReference>
<keyword evidence="9" id="KW-1185">Reference proteome</keyword>
<name>A0A8H6RIN3_9PEZI</name>
<gene>
    <name evidence="8" type="ORF">HII31_06590</name>
</gene>
<evidence type="ECO:0000256" key="6">
    <source>
        <dbReference type="PIRSR" id="PIRSR602401-1"/>
    </source>
</evidence>
<evidence type="ECO:0000313" key="8">
    <source>
        <dbReference type="EMBL" id="KAF7192204.1"/>
    </source>
</evidence>
<evidence type="ECO:0000256" key="5">
    <source>
        <dbReference type="ARBA" id="ARBA00023004"/>
    </source>
</evidence>
<reference evidence="8" key="1">
    <citation type="submission" date="2020-04" db="EMBL/GenBank/DDBJ databases">
        <title>Draft genome resource of the tomato pathogen Pseudocercospora fuligena.</title>
        <authorList>
            <person name="Zaccaron A."/>
        </authorList>
    </citation>
    <scope>NUCLEOTIDE SEQUENCE</scope>
    <source>
        <strain evidence="8">PF001</strain>
    </source>
</reference>
<dbReference type="OrthoDB" id="1470350at2759"/>
<evidence type="ECO:0000256" key="4">
    <source>
        <dbReference type="ARBA" id="ARBA00022723"/>
    </source>
</evidence>
<dbReference type="Proteomes" id="UP000660729">
    <property type="component" value="Unassembled WGS sequence"/>
</dbReference>
<sequence length="308" mass="35606">MRKALKEQEPILKDWAQKLVEKCSESANAHQPVDMVRYWNFTTFDIIADLTFGEGLGMLTSGEYHAWVTTIFANLKFAARLAAIKTLHPILRTFVRDFVEHTEVAERRRQAHFNFSVQRLDQHLTRKVERPDFWTRILSRDDTQDAFSMDEQYETASLFMVAGTETSASALSGTTYYLLRNPRCLDKLATELRTTFRSFEDLSLTQLARCQYLQACIQEGLRVYPPLPIMPPRRTPPGGCVIDGWWVAGNTKVDINQYAAHHDEEAFHRAHEYIPERWLSDKSDEFKNDRLDSVEPFNIGPRNCLGQV</sequence>
<dbReference type="SUPFAM" id="SSF48264">
    <property type="entry name" value="Cytochrome P450"/>
    <property type="match status" value="1"/>
</dbReference>
<keyword evidence="7" id="KW-0560">Oxidoreductase</keyword>
<dbReference type="PANTHER" id="PTHR24305:SF210">
    <property type="entry name" value="CYTOCHROME P450 MONOOXYGENASE ASQL-RELATED"/>
    <property type="match status" value="1"/>
</dbReference>
<evidence type="ECO:0000256" key="1">
    <source>
        <dbReference type="ARBA" id="ARBA00001971"/>
    </source>
</evidence>
<dbReference type="Gene3D" id="1.10.630.10">
    <property type="entry name" value="Cytochrome P450"/>
    <property type="match status" value="1"/>
</dbReference>
<proteinExistence type="inferred from homology"/>
<dbReference type="PRINTS" id="PR00385">
    <property type="entry name" value="P450"/>
</dbReference>
<dbReference type="EMBL" id="JABCIY010000150">
    <property type="protein sequence ID" value="KAF7192204.1"/>
    <property type="molecule type" value="Genomic_DNA"/>
</dbReference>
<accession>A0A8H6RIN3</accession>
<comment type="similarity">
    <text evidence="2 7">Belongs to the cytochrome P450 family.</text>
</comment>
<dbReference type="InterPro" id="IPR036396">
    <property type="entry name" value="Cyt_P450_sf"/>
</dbReference>
<dbReference type="PANTHER" id="PTHR24305">
    <property type="entry name" value="CYTOCHROME P450"/>
    <property type="match status" value="1"/>
</dbReference>
<comment type="caution">
    <text evidence="8">The sequence shown here is derived from an EMBL/GenBank/DDBJ whole genome shotgun (WGS) entry which is preliminary data.</text>
</comment>
<evidence type="ECO:0000256" key="3">
    <source>
        <dbReference type="ARBA" id="ARBA00022617"/>
    </source>
</evidence>
<dbReference type="Pfam" id="PF00067">
    <property type="entry name" value="p450"/>
    <property type="match status" value="1"/>
</dbReference>
<comment type="cofactor">
    <cofactor evidence="1 6">
        <name>heme</name>
        <dbReference type="ChEBI" id="CHEBI:30413"/>
    </cofactor>
</comment>
<dbReference type="InterPro" id="IPR050121">
    <property type="entry name" value="Cytochrome_P450_monoxygenase"/>
</dbReference>
<keyword evidence="4 6" id="KW-0479">Metal-binding</keyword>
<feature type="binding site" description="axial binding residue" evidence="6">
    <location>
        <position position="304"/>
    </location>
    <ligand>
        <name>heme</name>
        <dbReference type="ChEBI" id="CHEBI:30413"/>
    </ligand>
    <ligandPart>
        <name>Fe</name>
        <dbReference type="ChEBI" id="CHEBI:18248"/>
    </ligandPart>
</feature>
<dbReference type="GO" id="GO:0016705">
    <property type="term" value="F:oxidoreductase activity, acting on paired donors, with incorporation or reduction of molecular oxygen"/>
    <property type="evidence" value="ECO:0007669"/>
    <property type="project" value="InterPro"/>
</dbReference>
<dbReference type="InterPro" id="IPR017972">
    <property type="entry name" value="Cyt_P450_CS"/>
</dbReference>
<evidence type="ECO:0000256" key="7">
    <source>
        <dbReference type="RuleBase" id="RU000461"/>
    </source>
</evidence>
<dbReference type="InterPro" id="IPR001128">
    <property type="entry name" value="Cyt_P450"/>
</dbReference>
<evidence type="ECO:0000313" key="9">
    <source>
        <dbReference type="Proteomes" id="UP000660729"/>
    </source>
</evidence>
<dbReference type="AlphaFoldDB" id="A0A8H6RIN3"/>
<dbReference type="CDD" id="cd11058">
    <property type="entry name" value="CYP60B-like"/>
    <property type="match status" value="1"/>
</dbReference>
<dbReference type="GO" id="GO:0004497">
    <property type="term" value="F:monooxygenase activity"/>
    <property type="evidence" value="ECO:0007669"/>
    <property type="project" value="UniProtKB-KW"/>
</dbReference>
<keyword evidence="7 8" id="KW-0503">Monooxygenase</keyword>
<evidence type="ECO:0000256" key="2">
    <source>
        <dbReference type="ARBA" id="ARBA00010617"/>
    </source>
</evidence>
<organism evidence="8 9">
    <name type="scientific">Pseudocercospora fuligena</name>
    <dbReference type="NCBI Taxonomy" id="685502"/>
    <lineage>
        <taxon>Eukaryota</taxon>
        <taxon>Fungi</taxon>
        <taxon>Dikarya</taxon>
        <taxon>Ascomycota</taxon>
        <taxon>Pezizomycotina</taxon>
        <taxon>Dothideomycetes</taxon>
        <taxon>Dothideomycetidae</taxon>
        <taxon>Mycosphaerellales</taxon>
        <taxon>Mycosphaerellaceae</taxon>
        <taxon>Pseudocercospora</taxon>
    </lineage>
</organism>
<dbReference type="PROSITE" id="PS00086">
    <property type="entry name" value="CYTOCHROME_P450"/>
    <property type="match status" value="1"/>
</dbReference>
<protein>
    <submittedName>
        <fullName evidence="8">Cytochrome P450 monooxygenase</fullName>
    </submittedName>
</protein>
<dbReference type="InterPro" id="IPR002401">
    <property type="entry name" value="Cyt_P450_E_grp-I"/>
</dbReference>